<keyword evidence="2" id="KW-1185">Reference proteome</keyword>
<name>A0ABN9R6F4_9DINO</name>
<reference evidence="1" key="1">
    <citation type="submission" date="2023-10" db="EMBL/GenBank/DDBJ databases">
        <authorList>
            <person name="Chen Y."/>
            <person name="Shah S."/>
            <person name="Dougan E. K."/>
            <person name="Thang M."/>
            <person name="Chan C."/>
        </authorList>
    </citation>
    <scope>NUCLEOTIDE SEQUENCE [LARGE SCALE GENOMIC DNA]</scope>
</reference>
<sequence length="172" mass="18287">AEGRGLDAALRGWQSTAGETSLALSFRVFRGASAVAAAPAAARSPVGAMAELKHLTASTASLARAARMAPGRDNLKKCLVDNWMERHKAGDLVRSHRLLHTELKGVCSYGLAGRKPVRAAEPDWGAALADVVGDDLEGFTVYAWWCTGACEYTPHCSAFRPMRYVSEAAVNG</sequence>
<gene>
    <name evidence="1" type="ORF">PCOR1329_LOCUS18022</name>
</gene>
<evidence type="ECO:0000313" key="1">
    <source>
        <dbReference type="EMBL" id="CAK0814417.1"/>
    </source>
</evidence>
<protein>
    <submittedName>
        <fullName evidence="1">Uncharacterized protein</fullName>
    </submittedName>
</protein>
<feature type="non-terminal residue" evidence="1">
    <location>
        <position position="1"/>
    </location>
</feature>
<comment type="caution">
    <text evidence="1">The sequence shown here is derived from an EMBL/GenBank/DDBJ whole genome shotgun (WGS) entry which is preliminary data.</text>
</comment>
<dbReference type="EMBL" id="CAUYUJ010005636">
    <property type="protein sequence ID" value="CAK0814417.1"/>
    <property type="molecule type" value="Genomic_DNA"/>
</dbReference>
<accession>A0ABN9R6F4</accession>
<proteinExistence type="predicted"/>
<evidence type="ECO:0000313" key="2">
    <source>
        <dbReference type="Proteomes" id="UP001189429"/>
    </source>
</evidence>
<feature type="non-terminal residue" evidence="1">
    <location>
        <position position="172"/>
    </location>
</feature>
<dbReference type="Proteomes" id="UP001189429">
    <property type="component" value="Unassembled WGS sequence"/>
</dbReference>
<organism evidence="1 2">
    <name type="scientific">Prorocentrum cordatum</name>
    <dbReference type="NCBI Taxonomy" id="2364126"/>
    <lineage>
        <taxon>Eukaryota</taxon>
        <taxon>Sar</taxon>
        <taxon>Alveolata</taxon>
        <taxon>Dinophyceae</taxon>
        <taxon>Prorocentrales</taxon>
        <taxon>Prorocentraceae</taxon>
        <taxon>Prorocentrum</taxon>
    </lineage>
</organism>